<organism evidence="2 3">
    <name type="scientific">Pristionchus mayeri</name>
    <dbReference type="NCBI Taxonomy" id="1317129"/>
    <lineage>
        <taxon>Eukaryota</taxon>
        <taxon>Metazoa</taxon>
        <taxon>Ecdysozoa</taxon>
        <taxon>Nematoda</taxon>
        <taxon>Chromadorea</taxon>
        <taxon>Rhabditida</taxon>
        <taxon>Rhabditina</taxon>
        <taxon>Diplogasteromorpha</taxon>
        <taxon>Diplogasteroidea</taxon>
        <taxon>Neodiplogasteridae</taxon>
        <taxon>Pristionchus</taxon>
    </lineage>
</organism>
<evidence type="ECO:0000313" key="2">
    <source>
        <dbReference type="EMBL" id="GMR40704.1"/>
    </source>
</evidence>
<evidence type="ECO:0000256" key="1">
    <source>
        <dbReference type="SAM" id="SignalP"/>
    </source>
</evidence>
<gene>
    <name evidence="2" type="ORF">PMAYCL1PPCAC_10899</name>
</gene>
<reference evidence="3" key="1">
    <citation type="submission" date="2022-10" db="EMBL/GenBank/DDBJ databases">
        <title>Genome assembly of Pristionchus species.</title>
        <authorList>
            <person name="Yoshida K."/>
            <person name="Sommer R.J."/>
        </authorList>
    </citation>
    <scope>NUCLEOTIDE SEQUENCE [LARGE SCALE GENOMIC DNA]</scope>
    <source>
        <strain evidence="3">RS5460</strain>
    </source>
</reference>
<dbReference type="EMBL" id="BTRK01000003">
    <property type="protein sequence ID" value="GMR40704.1"/>
    <property type="molecule type" value="Genomic_DNA"/>
</dbReference>
<keyword evidence="1" id="KW-0732">Signal</keyword>
<proteinExistence type="predicted"/>
<comment type="caution">
    <text evidence="2">The sequence shown here is derived from an EMBL/GenBank/DDBJ whole genome shotgun (WGS) entry which is preliminary data.</text>
</comment>
<dbReference type="AlphaFoldDB" id="A0AAN4ZIY9"/>
<sequence>MAGYWNIAVAQLMLHLSALPVVSAPANHTSTTTAQRLTCSSSPFVSIPDRYASTKLVGSR</sequence>
<feature type="chain" id="PRO_5042871699" description="Secreted protein" evidence="1">
    <location>
        <begin position="25"/>
        <end position="60"/>
    </location>
</feature>
<accession>A0AAN4ZIY9</accession>
<evidence type="ECO:0008006" key="4">
    <source>
        <dbReference type="Google" id="ProtNLM"/>
    </source>
</evidence>
<feature type="signal peptide" evidence="1">
    <location>
        <begin position="1"/>
        <end position="24"/>
    </location>
</feature>
<feature type="non-terminal residue" evidence="2">
    <location>
        <position position="60"/>
    </location>
</feature>
<name>A0AAN4ZIY9_9BILA</name>
<evidence type="ECO:0000313" key="3">
    <source>
        <dbReference type="Proteomes" id="UP001328107"/>
    </source>
</evidence>
<dbReference type="Proteomes" id="UP001328107">
    <property type="component" value="Unassembled WGS sequence"/>
</dbReference>
<protein>
    <recommendedName>
        <fullName evidence="4">Secreted protein</fullName>
    </recommendedName>
</protein>
<keyword evidence="3" id="KW-1185">Reference proteome</keyword>